<dbReference type="HOGENOM" id="CLU_2630289_0_0_10"/>
<proteinExistence type="predicted"/>
<name>G5GAA9_9BACT</name>
<dbReference type="RefSeq" id="WP_009346923.1">
    <property type="nucleotide sequence ID" value="NZ_JH376828.1"/>
</dbReference>
<comment type="caution">
    <text evidence="1">The sequence shown here is derived from an EMBL/GenBank/DDBJ whole genome shotgun (WGS) entry which is preliminary data.</text>
</comment>
<dbReference type="STRING" id="679199.HMPREF9332_00510"/>
<evidence type="ECO:0000313" key="2">
    <source>
        <dbReference type="Proteomes" id="UP000015993"/>
    </source>
</evidence>
<sequence length="77" mass="9111">MRKEDILKQVVVQEYGEKKHQKLTESQLLLSPDLYEEVKSMYKELGGTLEKPPLRFGSWDIPTPEFILELDEENQFQ</sequence>
<accession>G5GAA9</accession>
<keyword evidence="2" id="KW-1185">Reference proteome</keyword>
<evidence type="ECO:0000313" key="1">
    <source>
        <dbReference type="EMBL" id="EHG23696.1"/>
    </source>
</evidence>
<organism evidence="1 2">
    <name type="scientific">Alloprevotella rava F0323</name>
    <dbReference type="NCBI Taxonomy" id="679199"/>
    <lineage>
        <taxon>Bacteria</taxon>
        <taxon>Pseudomonadati</taxon>
        <taxon>Bacteroidota</taxon>
        <taxon>Bacteroidia</taxon>
        <taxon>Bacteroidales</taxon>
        <taxon>Prevotellaceae</taxon>
        <taxon>Alloprevotella</taxon>
    </lineage>
</organism>
<gene>
    <name evidence="1" type="ORF">HMPREF9332_00510</name>
</gene>
<dbReference type="EMBL" id="ACZK01000011">
    <property type="protein sequence ID" value="EHG23696.1"/>
    <property type="molecule type" value="Genomic_DNA"/>
</dbReference>
<reference evidence="1 2" key="1">
    <citation type="submission" date="2011-08" db="EMBL/GenBank/DDBJ databases">
        <title>The Genome Sequence of Prevotella sp. oral taxon 302 str. F0323.</title>
        <authorList>
            <consortium name="The Broad Institute Genome Sequencing Platform"/>
            <person name="Earl A."/>
            <person name="Ward D."/>
            <person name="Feldgarden M."/>
            <person name="Gevers D."/>
            <person name="Izard J."/>
            <person name="Blanton J.M."/>
            <person name="Baranova O.V."/>
            <person name="Tanner A.C."/>
            <person name="Dewhirst F.E."/>
            <person name="Young S.K."/>
            <person name="Zeng Q."/>
            <person name="Gargeya S."/>
            <person name="Fitzgerald M."/>
            <person name="Haas B."/>
            <person name="Abouelleil A."/>
            <person name="Alvarado L."/>
            <person name="Arachchi H.M."/>
            <person name="Berlin A."/>
            <person name="Brown A."/>
            <person name="Chapman S.B."/>
            <person name="Chen Z."/>
            <person name="Dunbar C."/>
            <person name="Freedman E."/>
            <person name="Gearin G."/>
            <person name="Gellesch M."/>
            <person name="Goldberg J."/>
            <person name="Griggs A."/>
            <person name="Gujja S."/>
            <person name="Heiman D."/>
            <person name="Howarth C."/>
            <person name="Larson L."/>
            <person name="Lui A."/>
            <person name="MacDonald P.J.P."/>
            <person name="Montmayeur A."/>
            <person name="Murphy C."/>
            <person name="Neiman D."/>
            <person name="Pearson M."/>
            <person name="Priest M."/>
            <person name="Roberts A."/>
            <person name="Saif S."/>
            <person name="Shea T."/>
            <person name="Shenoy N."/>
            <person name="Sisk P."/>
            <person name="Stolte C."/>
            <person name="Sykes S."/>
            <person name="Wortman J."/>
            <person name="Nusbaum C."/>
            <person name="Birren B."/>
        </authorList>
    </citation>
    <scope>NUCLEOTIDE SEQUENCE [LARGE SCALE GENOMIC DNA]</scope>
    <source>
        <strain evidence="1 2">F0323</strain>
    </source>
</reference>
<dbReference type="Proteomes" id="UP000015993">
    <property type="component" value="Unassembled WGS sequence"/>
</dbReference>
<dbReference type="AlphaFoldDB" id="G5GAA9"/>
<protein>
    <submittedName>
        <fullName evidence="1">Uncharacterized protein</fullName>
    </submittedName>
</protein>